<dbReference type="AlphaFoldDB" id="A0A8H4JBY8"/>
<comment type="caution">
    <text evidence="3">The sequence shown here is derived from an EMBL/GenBank/DDBJ whole genome shotgun (WGS) entry which is preliminary data.</text>
</comment>
<evidence type="ECO:0000313" key="4">
    <source>
        <dbReference type="Proteomes" id="UP000536711"/>
    </source>
</evidence>
<evidence type="ECO:0000256" key="1">
    <source>
        <dbReference type="SAM" id="MobiDB-lite"/>
    </source>
</evidence>
<organism evidence="3 4">
    <name type="scientific">Fusarium acutatum</name>
    <dbReference type="NCBI Taxonomy" id="78861"/>
    <lineage>
        <taxon>Eukaryota</taxon>
        <taxon>Fungi</taxon>
        <taxon>Dikarya</taxon>
        <taxon>Ascomycota</taxon>
        <taxon>Pezizomycotina</taxon>
        <taxon>Sordariomycetes</taxon>
        <taxon>Hypocreomycetidae</taxon>
        <taxon>Hypocreales</taxon>
        <taxon>Nectriaceae</taxon>
        <taxon>Fusarium</taxon>
        <taxon>Fusarium fujikuroi species complex</taxon>
    </lineage>
</organism>
<evidence type="ECO:0000256" key="2">
    <source>
        <dbReference type="SAM" id="Phobius"/>
    </source>
</evidence>
<dbReference type="EMBL" id="JAADJF010000768">
    <property type="protein sequence ID" value="KAF4414674.1"/>
    <property type="molecule type" value="Genomic_DNA"/>
</dbReference>
<gene>
    <name evidence="3" type="ORF">FACUT_14074</name>
</gene>
<dbReference type="OrthoDB" id="10292133at2759"/>
<keyword evidence="2" id="KW-0472">Membrane</keyword>
<keyword evidence="2" id="KW-1133">Transmembrane helix</keyword>
<feature type="compositionally biased region" description="Basic and acidic residues" evidence="1">
    <location>
        <begin position="78"/>
        <end position="93"/>
    </location>
</feature>
<evidence type="ECO:0000313" key="3">
    <source>
        <dbReference type="EMBL" id="KAF4414674.1"/>
    </source>
</evidence>
<proteinExistence type="predicted"/>
<dbReference type="Proteomes" id="UP000536711">
    <property type="component" value="Unassembled WGS sequence"/>
</dbReference>
<protein>
    <submittedName>
        <fullName evidence="3">Uncharacterized protein</fullName>
    </submittedName>
</protein>
<name>A0A8H4JBY8_9HYPO</name>
<reference evidence="3 4" key="1">
    <citation type="submission" date="2020-01" db="EMBL/GenBank/DDBJ databases">
        <title>Identification and distribution of gene clusters putatively required for synthesis of sphingolipid metabolism inhibitors in phylogenetically diverse species of the filamentous fungus Fusarium.</title>
        <authorList>
            <person name="Kim H.-S."/>
            <person name="Busman M."/>
            <person name="Brown D.W."/>
            <person name="Divon H."/>
            <person name="Uhlig S."/>
            <person name="Proctor R.H."/>
        </authorList>
    </citation>
    <scope>NUCLEOTIDE SEQUENCE [LARGE SCALE GENOMIC DNA]</scope>
    <source>
        <strain evidence="3 4">NRRL 13308</strain>
    </source>
</reference>
<keyword evidence="4" id="KW-1185">Reference proteome</keyword>
<accession>A0A8H4JBY8</accession>
<feature type="region of interest" description="Disordered" evidence="1">
    <location>
        <begin position="78"/>
        <end position="102"/>
    </location>
</feature>
<sequence length="102" mass="11571">MLCRVPPKGLYTWRFQLQRLQPVYHLHQYATARNLGKGELRFKGYDFNQLTLIGGSVVFIVAMWAMISDRPKKFADVATTGDKEAGRQADRRNVGSQGGKLE</sequence>
<feature type="transmembrane region" description="Helical" evidence="2">
    <location>
        <begin position="47"/>
        <end position="67"/>
    </location>
</feature>
<keyword evidence="2" id="KW-0812">Transmembrane</keyword>